<dbReference type="EMBL" id="BOVK01000014">
    <property type="protein sequence ID" value="GIQ68259.1"/>
    <property type="molecule type" value="Genomic_DNA"/>
</dbReference>
<dbReference type="InterPro" id="IPR050923">
    <property type="entry name" value="Cell_Proc_Reg/RNA_Proc"/>
</dbReference>
<feature type="region of interest" description="Disordered" evidence="1">
    <location>
        <begin position="229"/>
        <end position="273"/>
    </location>
</feature>
<keyword evidence="2" id="KW-0812">Transmembrane</keyword>
<dbReference type="AlphaFoldDB" id="A0A8J4H3J2"/>
<comment type="caution">
    <text evidence="4">The sequence shown here is derived from an EMBL/GenBank/DDBJ whole genome shotgun (WGS) entry which is preliminary data.</text>
</comment>
<feature type="transmembrane region" description="Helical" evidence="2">
    <location>
        <begin position="285"/>
        <end position="304"/>
    </location>
</feature>
<dbReference type="SMART" id="SM00240">
    <property type="entry name" value="FHA"/>
    <property type="match status" value="1"/>
</dbReference>
<feature type="region of interest" description="Disordered" evidence="1">
    <location>
        <begin position="375"/>
        <end position="400"/>
    </location>
</feature>
<proteinExistence type="predicted"/>
<evidence type="ECO:0000256" key="2">
    <source>
        <dbReference type="SAM" id="Phobius"/>
    </source>
</evidence>
<dbReference type="SUPFAM" id="SSF49879">
    <property type="entry name" value="SMAD/FHA domain"/>
    <property type="match status" value="1"/>
</dbReference>
<dbReference type="PANTHER" id="PTHR23308">
    <property type="entry name" value="NUCLEAR INHIBITOR OF PROTEIN PHOSPHATASE-1"/>
    <property type="match status" value="1"/>
</dbReference>
<keyword evidence="2" id="KW-0472">Membrane</keyword>
<keyword evidence="2" id="KW-1133">Transmembrane helix</keyword>
<dbReference type="Pfam" id="PF00498">
    <property type="entry name" value="FHA"/>
    <property type="match status" value="1"/>
</dbReference>
<accession>A0A8J4H3J2</accession>
<evidence type="ECO:0000259" key="3">
    <source>
        <dbReference type="PROSITE" id="PS50006"/>
    </source>
</evidence>
<sequence>MLRFDYDRLREPCLLISEDSAEFADQISELQAAMLRENDIAGVMPAILDTDVDSRRFRCYLRGRQPISRELARSGLTLERYFSILYEITSILVSARSHMLLERNFLLEEEVIFEKDGKPQLVYLPLSVPHTADIGAALLKLAVRWTAYLQDRSDRGVAELLALLQSPGCTAETVNKRLEQFGRSASMEAAAHGSMATSGHAAHGGRFVDFAQPGWSALSAEIGHREDSPASHVEAMAQATAEPDHQRVQQATADAGDGNELSRGQTEMESVESDHALPWWKQRELWVRSALAVVMIVILWQVFWWKPVELMLYGCLGTGVIGILLLFGKLPWTRGKVIVADAEEEGWESFDAVLPEADYYEQLPQQTDILQPDEAEQAGRRNSDGLSHAAATDARSPDTVWMTPGEWTPQPLLILQQETSHADTFHTIHKSGTVVGRSAEADVRIDEPGISAAHLEFLWQHEQGWSVQDLGSRNGTQLNGEFISPYTPISLHVGDRLELPGICCTVKDLNAGKRERYNEREASE</sequence>
<dbReference type="Pfam" id="PF19909">
    <property type="entry name" value="DUF6382"/>
    <property type="match status" value="1"/>
</dbReference>
<dbReference type="Gene3D" id="2.60.200.20">
    <property type="match status" value="1"/>
</dbReference>
<name>A0A8J4H3J2_9BACL</name>
<dbReference type="RefSeq" id="WP_213410873.1">
    <property type="nucleotide sequence ID" value="NZ_BOVK01000014.1"/>
</dbReference>
<protein>
    <submittedName>
        <fullName evidence="4">FHA domain-containing protein</fullName>
    </submittedName>
</protein>
<gene>
    <name evidence="4" type="ORF">XYCOK13_10830</name>
</gene>
<evidence type="ECO:0000313" key="4">
    <source>
        <dbReference type="EMBL" id="GIQ68259.1"/>
    </source>
</evidence>
<reference evidence="4" key="1">
    <citation type="submission" date="2021-04" db="EMBL/GenBank/DDBJ databases">
        <title>Draft genome sequence of Xylanibacillus composti strain K13.</title>
        <authorList>
            <person name="Uke A."/>
            <person name="Chhe C."/>
            <person name="Baramee S."/>
            <person name="Kosugi A."/>
        </authorList>
    </citation>
    <scope>NUCLEOTIDE SEQUENCE</scope>
    <source>
        <strain evidence="4">K13</strain>
    </source>
</reference>
<dbReference type="PROSITE" id="PS50006">
    <property type="entry name" value="FHA_DOMAIN"/>
    <property type="match status" value="1"/>
</dbReference>
<dbReference type="InterPro" id="IPR045962">
    <property type="entry name" value="DUF6382"/>
</dbReference>
<dbReference type="InterPro" id="IPR008984">
    <property type="entry name" value="SMAD_FHA_dom_sf"/>
</dbReference>
<keyword evidence="5" id="KW-1185">Reference proteome</keyword>
<dbReference type="Proteomes" id="UP000677918">
    <property type="component" value="Unassembled WGS sequence"/>
</dbReference>
<feature type="domain" description="FHA" evidence="3">
    <location>
        <begin position="433"/>
        <end position="483"/>
    </location>
</feature>
<evidence type="ECO:0000313" key="5">
    <source>
        <dbReference type="Proteomes" id="UP000677918"/>
    </source>
</evidence>
<feature type="transmembrane region" description="Helical" evidence="2">
    <location>
        <begin position="310"/>
        <end position="328"/>
    </location>
</feature>
<evidence type="ECO:0000256" key="1">
    <source>
        <dbReference type="SAM" id="MobiDB-lite"/>
    </source>
</evidence>
<dbReference type="InterPro" id="IPR000253">
    <property type="entry name" value="FHA_dom"/>
</dbReference>
<dbReference type="CDD" id="cd00060">
    <property type="entry name" value="FHA"/>
    <property type="match status" value="1"/>
</dbReference>
<organism evidence="4 5">
    <name type="scientific">Xylanibacillus composti</name>
    <dbReference type="NCBI Taxonomy" id="1572762"/>
    <lineage>
        <taxon>Bacteria</taxon>
        <taxon>Bacillati</taxon>
        <taxon>Bacillota</taxon>
        <taxon>Bacilli</taxon>
        <taxon>Bacillales</taxon>
        <taxon>Paenibacillaceae</taxon>
        <taxon>Xylanibacillus</taxon>
    </lineage>
</organism>